<name>A0A670I6A0_PODMU</name>
<evidence type="ECO:0000256" key="5">
    <source>
        <dbReference type="ARBA" id="ARBA00022989"/>
    </source>
</evidence>
<evidence type="ECO:0000256" key="17">
    <source>
        <dbReference type="SAM" id="Phobius"/>
    </source>
</evidence>
<reference evidence="18" key="2">
    <citation type="submission" date="2025-08" db="UniProtKB">
        <authorList>
            <consortium name="Ensembl"/>
        </authorList>
    </citation>
    <scope>IDENTIFICATION</scope>
</reference>
<feature type="transmembrane region" description="Helical" evidence="17">
    <location>
        <begin position="88"/>
        <end position="111"/>
    </location>
</feature>
<evidence type="ECO:0000256" key="16">
    <source>
        <dbReference type="ARBA" id="ARBA00049428"/>
    </source>
</evidence>
<accession>A0A670I6A0</accession>
<evidence type="ECO:0000256" key="9">
    <source>
        <dbReference type="ARBA" id="ARBA00047863"/>
    </source>
</evidence>
<feature type="transmembrane region" description="Helical" evidence="17">
    <location>
        <begin position="191"/>
        <end position="211"/>
    </location>
</feature>
<evidence type="ECO:0000256" key="4">
    <source>
        <dbReference type="ARBA" id="ARBA00022692"/>
    </source>
</evidence>
<dbReference type="AlphaFoldDB" id="A0A670I6A0"/>
<protein>
    <submittedName>
        <fullName evidence="18">Androgen dependent TFPI regulating protein</fullName>
    </submittedName>
</protein>
<evidence type="ECO:0000256" key="2">
    <source>
        <dbReference type="ARBA" id="ARBA00004127"/>
    </source>
</evidence>
<dbReference type="PANTHER" id="PTHR10989">
    <property type="entry name" value="ANDROGEN-INDUCED PROTEIN 1-RELATED"/>
    <property type="match status" value="1"/>
</dbReference>
<dbReference type="GO" id="GO:0005901">
    <property type="term" value="C:caveola"/>
    <property type="evidence" value="ECO:0007669"/>
    <property type="project" value="Ensembl"/>
</dbReference>
<evidence type="ECO:0000313" key="19">
    <source>
        <dbReference type="Proteomes" id="UP000472272"/>
    </source>
</evidence>
<dbReference type="GO" id="GO:0016787">
    <property type="term" value="F:hydrolase activity"/>
    <property type="evidence" value="ECO:0007669"/>
    <property type="project" value="Ensembl"/>
</dbReference>
<dbReference type="GO" id="GO:0009986">
    <property type="term" value="C:cell surface"/>
    <property type="evidence" value="ECO:0007669"/>
    <property type="project" value="Ensembl"/>
</dbReference>
<evidence type="ECO:0000256" key="13">
    <source>
        <dbReference type="ARBA" id="ARBA00049221"/>
    </source>
</evidence>
<proteinExistence type="inferred from homology"/>
<dbReference type="GO" id="GO:0010628">
    <property type="term" value="P:positive regulation of gene expression"/>
    <property type="evidence" value="ECO:0007669"/>
    <property type="project" value="Ensembl"/>
</dbReference>
<reference evidence="18" key="3">
    <citation type="submission" date="2025-09" db="UniProtKB">
        <authorList>
            <consortium name="Ensembl"/>
        </authorList>
    </citation>
    <scope>IDENTIFICATION</scope>
</reference>
<evidence type="ECO:0000256" key="12">
    <source>
        <dbReference type="ARBA" id="ARBA00048800"/>
    </source>
</evidence>
<dbReference type="OMA" id="AFFPPWI"/>
<evidence type="ECO:0000313" key="18">
    <source>
        <dbReference type="Ensembl" id="ENSPMRP00000007241.1"/>
    </source>
</evidence>
<comment type="subcellular location">
    <subcellularLocation>
        <location evidence="2">Endomembrane system</location>
        <topology evidence="2">Multi-pass membrane protein</topology>
    </subcellularLocation>
</comment>
<comment type="catalytic activity">
    <reaction evidence="7">
        <text>12-hexadecanoyloxy-octadecanoate + H2O = 12-hydroxyoctadecanoate + hexadecanoate + H(+)</text>
        <dbReference type="Rhea" id="RHEA:52056"/>
        <dbReference type="ChEBI" id="CHEBI:7896"/>
        <dbReference type="ChEBI" id="CHEBI:15377"/>
        <dbReference type="ChEBI" id="CHEBI:15378"/>
        <dbReference type="ChEBI" id="CHEBI:83677"/>
        <dbReference type="ChEBI" id="CHEBI:84201"/>
    </reaction>
    <physiologicalReaction direction="left-to-right" evidence="7">
        <dbReference type="Rhea" id="RHEA:52057"/>
    </physiologicalReaction>
</comment>
<evidence type="ECO:0000256" key="3">
    <source>
        <dbReference type="ARBA" id="ARBA00009300"/>
    </source>
</evidence>
<dbReference type="RefSeq" id="XP_028593565.1">
    <property type="nucleotide sequence ID" value="XM_028737732.1"/>
</dbReference>
<dbReference type="OrthoDB" id="1898221at2759"/>
<dbReference type="Pfam" id="PF04750">
    <property type="entry name" value="Far-17a_AIG1"/>
    <property type="match status" value="1"/>
</dbReference>
<dbReference type="GO" id="GO:0042758">
    <property type="term" value="P:long-chain fatty acid catabolic process"/>
    <property type="evidence" value="ECO:0007669"/>
    <property type="project" value="Ensembl"/>
</dbReference>
<dbReference type="GeneTree" id="ENSGT00940000158284"/>
<comment type="catalytic activity">
    <reaction evidence="13">
        <text>9-octadecanoyloxy-octadecanoate + H2O = 9-hydroxy-octadecanoate + octadecanoate + H(+)</text>
        <dbReference type="Rhea" id="RHEA:52096"/>
        <dbReference type="ChEBI" id="CHEBI:15377"/>
        <dbReference type="ChEBI" id="CHEBI:15378"/>
        <dbReference type="ChEBI" id="CHEBI:25629"/>
        <dbReference type="ChEBI" id="CHEBI:136286"/>
        <dbReference type="ChEBI" id="CHEBI:136373"/>
    </reaction>
    <physiologicalReaction direction="left-to-right" evidence="13">
        <dbReference type="Rhea" id="RHEA:52097"/>
    </physiologicalReaction>
</comment>
<dbReference type="GO" id="GO:2000402">
    <property type="term" value="P:negative regulation of lymphocyte migration"/>
    <property type="evidence" value="ECO:0007669"/>
    <property type="project" value="Ensembl"/>
</dbReference>
<feature type="transmembrane region" description="Helical" evidence="17">
    <location>
        <begin position="158"/>
        <end position="179"/>
    </location>
</feature>
<organism evidence="18 19">
    <name type="scientific">Podarcis muralis</name>
    <name type="common">Wall lizard</name>
    <name type="synonym">Lacerta muralis</name>
    <dbReference type="NCBI Taxonomy" id="64176"/>
    <lineage>
        <taxon>Eukaryota</taxon>
        <taxon>Metazoa</taxon>
        <taxon>Chordata</taxon>
        <taxon>Craniata</taxon>
        <taxon>Vertebrata</taxon>
        <taxon>Euteleostomi</taxon>
        <taxon>Lepidosauria</taxon>
        <taxon>Squamata</taxon>
        <taxon>Bifurcata</taxon>
        <taxon>Unidentata</taxon>
        <taxon>Episquamata</taxon>
        <taxon>Laterata</taxon>
        <taxon>Lacertibaenia</taxon>
        <taxon>Lacertidae</taxon>
        <taxon>Podarcis</taxon>
    </lineage>
</organism>
<comment type="catalytic activity">
    <reaction evidence="10">
        <text>12-octadecanoyloxy-octadecanoate + H2O = 12-hydroxyoctadecanoate + octadecanoate + H(+)</text>
        <dbReference type="Rhea" id="RHEA:52080"/>
        <dbReference type="ChEBI" id="CHEBI:15377"/>
        <dbReference type="ChEBI" id="CHEBI:15378"/>
        <dbReference type="ChEBI" id="CHEBI:25629"/>
        <dbReference type="ChEBI" id="CHEBI:84201"/>
        <dbReference type="ChEBI" id="CHEBI:136330"/>
    </reaction>
    <physiologicalReaction direction="left-to-right" evidence="10">
        <dbReference type="Rhea" id="RHEA:52081"/>
    </physiologicalReaction>
</comment>
<dbReference type="GO" id="GO:0050709">
    <property type="term" value="P:negative regulation of protein secretion"/>
    <property type="evidence" value="ECO:0007669"/>
    <property type="project" value="Ensembl"/>
</dbReference>
<comment type="catalytic activity">
    <reaction evidence="15">
        <text>13-(9Z-hexadecenoyloxy)-octadecanoate + H2O = 13-hydroxy-octadecanoate + (9Z)-hexadecenoate + H(+)</text>
        <dbReference type="Rhea" id="RHEA:52076"/>
        <dbReference type="ChEBI" id="CHEBI:15377"/>
        <dbReference type="ChEBI" id="CHEBI:15378"/>
        <dbReference type="ChEBI" id="CHEBI:32372"/>
        <dbReference type="ChEBI" id="CHEBI:136304"/>
        <dbReference type="ChEBI" id="CHEBI:136315"/>
    </reaction>
    <physiologicalReaction direction="left-to-right" evidence="15">
        <dbReference type="Rhea" id="RHEA:52077"/>
    </physiologicalReaction>
</comment>
<dbReference type="GO" id="GO:1903038">
    <property type="term" value="P:negative regulation of leukocyte cell-cell adhesion"/>
    <property type="evidence" value="ECO:0007669"/>
    <property type="project" value="Ensembl"/>
</dbReference>
<sequence length="237" mass="26798">MKVSSLFLFHGLAFAWYVFLVAFISKIGTRPGEKKPDNIVSYGGPWKFLTVLNLVLQAVYFGISLLIDALVLMKQLRLAKSMFPFRDLIFGSLAFPTSMTVFTLFWAVYLYDREFVYPKSLDAFLPLWLNHAMHTIILPLSLMDLLTTPHRSPSKGKGISVLAIGGAAYVCWFLWIYSVTGKWVYPLFEELSAPGIAAFFVGSTVVALFCYNTGEFLVRMIWGDSVVILDIYKKKSK</sequence>
<feature type="transmembrane region" description="Helical" evidence="17">
    <location>
        <begin position="7"/>
        <end position="28"/>
    </location>
</feature>
<evidence type="ECO:0000256" key="14">
    <source>
        <dbReference type="ARBA" id="ARBA00049296"/>
    </source>
</evidence>
<dbReference type="GO" id="GO:0071383">
    <property type="term" value="P:cellular response to steroid hormone stimulus"/>
    <property type="evidence" value="ECO:0007669"/>
    <property type="project" value="Ensembl"/>
</dbReference>
<dbReference type="GeneID" id="114600901"/>
<keyword evidence="6 17" id="KW-0472">Membrane</keyword>
<evidence type="ECO:0000256" key="6">
    <source>
        <dbReference type="ARBA" id="ARBA00023136"/>
    </source>
</evidence>
<comment type="catalytic activity">
    <reaction evidence="1">
        <text>9-(9Z-hexadecenoyloxy)-octadecanoate + H2O = (9Z)-hexadecenoate + 9-hydroxy-octadecanoate + H(+)</text>
        <dbReference type="Rhea" id="RHEA:52068"/>
        <dbReference type="ChEBI" id="CHEBI:15377"/>
        <dbReference type="ChEBI" id="CHEBI:15378"/>
        <dbReference type="ChEBI" id="CHEBI:32372"/>
        <dbReference type="ChEBI" id="CHEBI:136286"/>
        <dbReference type="ChEBI" id="CHEBI:136309"/>
    </reaction>
    <physiologicalReaction direction="left-to-right" evidence="1">
        <dbReference type="Rhea" id="RHEA:52069"/>
    </physiologicalReaction>
</comment>
<gene>
    <name evidence="18" type="primary">ADTRP</name>
</gene>
<evidence type="ECO:0000256" key="7">
    <source>
        <dbReference type="ARBA" id="ARBA00047368"/>
    </source>
</evidence>
<comment type="catalytic activity">
    <reaction evidence="9">
        <text>9-hexadecanoyloxy-octadecanoate + H2O = 9-hydroxy-octadecanoate + hexadecanoate + H(+)</text>
        <dbReference type="Rhea" id="RHEA:52052"/>
        <dbReference type="ChEBI" id="CHEBI:7896"/>
        <dbReference type="ChEBI" id="CHEBI:15377"/>
        <dbReference type="ChEBI" id="CHEBI:15378"/>
        <dbReference type="ChEBI" id="CHEBI:83670"/>
        <dbReference type="ChEBI" id="CHEBI:136286"/>
    </reaction>
    <physiologicalReaction direction="left-to-right" evidence="9">
        <dbReference type="Rhea" id="RHEA:52053"/>
    </physiologicalReaction>
</comment>
<comment type="catalytic activity">
    <reaction evidence="14">
        <text>13-(9Z-octadecenoyloxy)-octadecanoate + H2O = 13-hydroxy-octadecanoate + (9Z)-octadecenoate + H(+)</text>
        <dbReference type="Rhea" id="RHEA:52064"/>
        <dbReference type="ChEBI" id="CHEBI:15377"/>
        <dbReference type="ChEBI" id="CHEBI:15378"/>
        <dbReference type="ChEBI" id="CHEBI:30823"/>
        <dbReference type="ChEBI" id="CHEBI:136303"/>
        <dbReference type="ChEBI" id="CHEBI:136304"/>
    </reaction>
    <physiologicalReaction direction="left-to-right" evidence="14">
        <dbReference type="Rhea" id="RHEA:52065"/>
    </physiologicalReaction>
</comment>
<comment type="catalytic activity">
    <reaction evidence="11">
        <text>12-(9Z-octadecenoyloxy)-octadecanoate + H2O = 12-hydroxyoctadecanoate + (9Z)-octadecenoate + H(+)</text>
        <dbReference type="Rhea" id="RHEA:52060"/>
        <dbReference type="ChEBI" id="CHEBI:15377"/>
        <dbReference type="ChEBI" id="CHEBI:15378"/>
        <dbReference type="ChEBI" id="CHEBI:30823"/>
        <dbReference type="ChEBI" id="CHEBI:84201"/>
        <dbReference type="ChEBI" id="CHEBI:136302"/>
    </reaction>
    <physiologicalReaction direction="left-to-right" evidence="11">
        <dbReference type="Rhea" id="RHEA:52061"/>
    </physiologicalReaction>
</comment>
<keyword evidence="4 17" id="KW-0812">Transmembrane</keyword>
<evidence type="ECO:0000256" key="1">
    <source>
        <dbReference type="ARBA" id="ARBA00000923"/>
    </source>
</evidence>
<dbReference type="GO" id="GO:0012505">
    <property type="term" value="C:endomembrane system"/>
    <property type="evidence" value="ECO:0007669"/>
    <property type="project" value="UniProtKB-SubCell"/>
</dbReference>
<dbReference type="Ensembl" id="ENSPMRT00000007750.1">
    <property type="protein sequence ID" value="ENSPMRP00000007241.1"/>
    <property type="gene ID" value="ENSPMRG00000004899.1"/>
</dbReference>
<comment type="catalytic activity">
    <reaction evidence="8">
        <text>13-octadecanoyloxy-octadecanoate + H2O = 13-hydroxy-octadecanoate + octadecanoate + H(+)</text>
        <dbReference type="Rhea" id="RHEA:52084"/>
        <dbReference type="ChEBI" id="CHEBI:15377"/>
        <dbReference type="ChEBI" id="CHEBI:15378"/>
        <dbReference type="ChEBI" id="CHEBI:25629"/>
        <dbReference type="ChEBI" id="CHEBI:136304"/>
        <dbReference type="ChEBI" id="CHEBI:136335"/>
    </reaction>
    <physiologicalReaction direction="left-to-right" evidence="8">
        <dbReference type="Rhea" id="RHEA:52085"/>
    </physiologicalReaction>
</comment>
<feature type="transmembrane region" description="Helical" evidence="17">
    <location>
        <begin position="48"/>
        <end position="67"/>
    </location>
</feature>
<dbReference type="CTD" id="84830"/>
<dbReference type="GO" id="GO:0030195">
    <property type="term" value="P:negative regulation of blood coagulation"/>
    <property type="evidence" value="ECO:0007669"/>
    <property type="project" value="Ensembl"/>
</dbReference>
<evidence type="ECO:0000256" key="10">
    <source>
        <dbReference type="ARBA" id="ARBA00048680"/>
    </source>
</evidence>
<evidence type="ECO:0000256" key="15">
    <source>
        <dbReference type="ARBA" id="ARBA00049322"/>
    </source>
</evidence>
<dbReference type="InterPro" id="IPR006838">
    <property type="entry name" value="ADTRP_AIG1"/>
</dbReference>
<dbReference type="GO" id="GO:0003332">
    <property type="term" value="P:negative regulation of extracellular matrix constituent secretion"/>
    <property type="evidence" value="ECO:0007669"/>
    <property type="project" value="Ensembl"/>
</dbReference>
<evidence type="ECO:0000256" key="8">
    <source>
        <dbReference type="ARBA" id="ARBA00047427"/>
    </source>
</evidence>
<dbReference type="Proteomes" id="UP000472272">
    <property type="component" value="Chromosome 7"/>
</dbReference>
<dbReference type="PANTHER" id="PTHR10989:SF17">
    <property type="entry name" value="ANDROGEN-DEPENDENT TFPI-REGULATING PROTEIN"/>
    <property type="match status" value="1"/>
</dbReference>
<comment type="catalytic activity">
    <reaction evidence="16">
        <text>12-(9Z-hexadecenoyloxy)-octadecanoate + H2O = 12-hydroxyoctadecanoate + (9Z)-hexadecenoate + H(+)</text>
        <dbReference type="Rhea" id="RHEA:52072"/>
        <dbReference type="ChEBI" id="CHEBI:15377"/>
        <dbReference type="ChEBI" id="CHEBI:15378"/>
        <dbReference type="ChEBI" id="CHEBI:32372"/>
        <dbReference type="ChEBI" id="CHEBI:84201"/>
        <dbReference type="ChEBI" id="CHEBI:136312"/>
    </reaction>
    <physiologicalReaction direction="left-to-right" evidence="16">
        <dbReference type="Rhea" id="RHEA:52073"/>
    </physiologicalReaction>
</comment>
<reference evidence="18 19" key="1">
    <citation type="journal article" date="2019" name="Proc. Natl. Acad. Sci. U.S.A.">
        <title>Regulatory changes in pterin and carotenoid genes underlie balanced color polymorphisms in the wall lizard.</title>
        <authorList>
            <person name="Andrade P."/>
            <person name="Pinho C."/>
            <person name="Perez I de Lanuza G."/>
            <person name="Afonso S."/>
            <person name="Brejcha J."/>
            <person name="Rubin C.J."/>
            <person name="Wallerman O."/>
            <person name="Pereira P."/>
            <person name="Sabatino S.J."/>
            <person name="Bellati A."/>
            <person name="Pellitteri-Rosa D."/>
            <person name="Bosakova Z."/>
            <person name="Bunikis I."/>
            <person name="Carretero M.A."/>
            <person name="Feiner N."/>
            <person name="Marsik P."/>
            <person name="Pauperio F."/>
            <person name="Salvi D."/>
            <person name="Soler L."/>
            <person name="While G.M."/>
            <person name="Uller T."/>
            <person name="Font E."/>
            <person name="Andersson L."/>
            <person name="Carneiro M."/>
        </authorList>
    </citation>
    <scope>NUCLEOTIDE SEQUENCE</scope>
</reference>
<evidence type="ECO:0000256" key="11">
    <source>
        <dbReference type="ARBA" id="ARBA00048701"/>
    </source>
</evidence>
<keyword evidence="5 17" id="KW-1133">Transmembrane helix</keyword>
<comment type="similarity">
    <text evidence="3">Belongs to the AIG1 family.</text>
</comment>
<dbReference type="GO" id="GO:0002042">
    <property type="term" value="P:cell migration involved in sprouting angiogenesis"/>
    <property type="evidence" value="ECO:0007669"/>
    <property type="project" value="Ensembl"/>
</dbReference>
<dbReference type="KEGG" id="pmua:114600901"/>
<dbReference type="GO" id="GO:0140052">
    <property type="term" value="P:cellular response to oxidised low-density lipoprotein particle stimulus"/>
    <property type="evidence" value="ECO:0007669"/>
    <property type="project" value="Ensembl"/>
</dbReference>
<keyword evidence="19" id="KW-1185">Reference proteome</keyword>
<feature type="transmembrane region" description="Helical" evidence="17">
    <location>
        <begin position="123"/>
        <end position="146"/>
    </location>
</feature>
<comment type="catalytic activity">
    <reaction evidence="12">
        <text>9-(9Z-octadecenoyloxy)-octadecanoate + H2O = 9-hydroxy-octadecanoate + (9Z)-octadecenoate + H(+)</text>
        <dbReference type="Rhea" id="RHEA:52048"/>
        <dbReference type="ChEBI" id="CHEBI:15377"/>
        <dbReference type="ChEBI" id="CHEBI:15378"/>
        <dbReference type="ChEBI" id="CHEBI:30823"/>
        <dbReference type="ChEBI" id="CHEBI:136282"/>
        <dbReference type="ChEBI" id="CHEBI:136286"/>
    </reaction>
    <physiologicalReaction direction="left-to-right" evidence="12">
        <dbReference type="Rhea" id="RHEA:52049"/>
    </physiologicalReaction>
</comment>
<dbReference type="GO" id="GO:0051897">
    <property type="term" value="P:positive regulation of phosphatidylinositol 3-kinase/protein kinase B signal transduction"/>
    <property type="evidence" value="ECO:0007669"/>
    <property type="project" value="Ensembl"/>
</dbReference>